<name>A0A9P3PPC6_LYOSH</name>
<comment type="subcellular location">
    <subcellularLocation>
        <location evidence="2">Nucleus</location>
    </subcellularLocation>
</comment>
<dbReference type="EMBL" id="BRPK01000006">
    <property type="protein sequence ID" value="GLB39124.1"/>
    <property type="molecule type" value="Genomic_DNA"/>
</dbReference>
<comment type="caution">
    <text evidence="4">The sequence shown here is derived from an EMBL/GenBank/DDBJ whole genome shotgun (WGS) entry which is preliminary data.</text>
</comment>
<protein>
    <recommendedName>
        <fullName evidence="3">YDG domain-containing protein</fullName>
    </recommendedName>
</protein>
<gene>
    <name evidence="4" type="ORF">LshimejAT787_0602860</name>
</gene>
<dbReference type="Proteomes" id="UP001063166">
    <property type="component" value="Unassembled WGS sequence"/>
</dbReference>
<dbReference type="AlphaFoldDB" id="A0A9P3PPC6"/>
<accession>A0A9P3PPC6</accession>
<dbReference type="PROSITE" id="PS51015">
    <property type="entry name" value="YDG"/>
    <property type="match status" value="1"/>
</dbReference>
<evidence type="ECO:0000256" key="2">
    <source>
        <dbReference type="PROSITE-ProRule" id="PRU00358"/>
    </source>
</evidence>
<evidence type="ECO:0000256" key="1">
    <source>
        <dbReference type="ARBA" id="ARBA00023242"/>
    </source>
</evidence>
<feature type="domain" description="YDG" evidence="3">
    <location>
        <begin position="1"/>
        <end position="79"/>
    </location>
</feature>
<evidence type="ECO:0000259" key="3">
    <source>
        <dbReference type="PROSITE" id="PS51015"/>
    </source>
</evidence>
<evidence type="ECO:0000313" key="4">
    <source>
        <dbReference type="EMBL" id="GLB39124.1"/>
    </source>
</evidence>
<organism evidence="4 5">
    <name type="scientific">Lyophyllum shimeji</name>
    <name type="common">Hon-shimeji</name>
    <name type="synonym">Tricholoma shimeji</name>
    <dbReference type="NCBI Taxonomy" id="47721"/>
    <lineage>
        <taxon>Eukaryota</taxon>
        <taxon>Fungi</taxon>
        <taxon>Dikarya</taxon>
        <taxon>Basidiomycota</taxon>
        <taxon>Agaricomycotina</taxon>
        <taxon>Agaricomycetes</taxon>
        <taxon>Agaricomycetidae</taxon>
        <taxon>Agaricales</taxon>
        <taxon>Tricholomatineae</taxon>
        <taxon>Lyophyllaceae</taxon>
        <taxon>Lyophyllum</taxon>
    </lineage>
</organism>
<evidence type="ECO:0000313" key="5">
    <source>
        <dbReference type="Proteomes" id="UP001063166"/>
    </source>
</evidence>
<dbReference type="InterPro" id="IPR015947">
    <property type="entry name" value="PUA-like_sf"/>
</dbReference>
<dbReference type="SUPFAM" id="SSF88697">
    <property type="entry name" value="PUA domain-like"/>
    <property type="match status" value="1"/>
</dbReference>
<proteinExistence type="predicted"/>
<sequence length="134" mass="15894">MLRKSRWPASWQQLTRGTKASETSFQTQNTARVIRGKTPSVTVWAPISDYRYDWLYRVAEGNWEHHSAGHSIREYKLEIKPASITGQHHVYGGLRRQLRRTGANEKRDRIIRIRRVRALRMPFRPWRNRNAGSR</sequence>
<keyword evidence="1 2" id="KW-0539">Nucleus</keyword>
<dbReference type="GO" id="GO:0005634">
    <property type="term" value="C:nucleus"/>
    <property type="evidence" value="ECO:0007669"/>
    <property type="project" value="UniProtKB-SubCell"/>
</dbReference>
<dbReference type="InterPro" id="IPR003105">
    <property type="entry name" value="SRA_YDG"/>
</dbReference>
<dbReference type="Pfam" id="PF02182">
    <property type="entry name" value="SAD_SRA"/>
    <property type="match status" value="1"/>
</dbReference>
<dbReference type="Gene3D" id="2.30.280.10">
    <property type="entry name" value="SRA-YDG"/>
    <property type="match status" value="1"/>
</dbReference>
<reference evidence="4" key="1">
    <citation type="submission" date="2022-07" db="EMBL/GenBank/DDBJ databases">
        <title>The genome of Lyophyllum shimeji provides insight into the initial evolution of ectomycorrhizal fungal genome.</title>
        <authorList>
            <person name="Kobayashi Y."/>
            <person name="Shibata T."/>
            <person name="Hirakawa H."/>
            <person name="Shigenobu S."/>
            <person name="Nishiyama T."/>
            <person name="Yamada A."/>
            <person name="Hasebe M."/>
            <person name="Kawaguchi M."/>
        </authorList>
    </citation>
    <scope>NUCLEOTIDE SEQUENCE</scope>
    <source>
        <strain evidence="4">AT787</strain>
    </source>
</reference>
<keyword evidence="5" id="KW-1185">Reference proteome</keyword>
<dbReference type="InterPro" id="IPR036987">
    <property type="entry name" value="SRA-YDG_sf"/>
</dbReference>